<dbReference type="AlphaFoldDB" id="A0A7W8HK86"/>
<dbReference type="InterPro" id="IPR010982">
    <property type="entry name" value="Lambda_DNA-bd_dom_sf"/>
</dbReference>
<evidence type="ECO:0000256" key="1">
    <source>
        <dbReference type="SAM" id="MobiDB-lite"/>
    </source>
</evidence>
<dbReference type="Pfam" id="PF01381">
    <property type="entry name" value="HTH_3"/>
    <property type="match status" value="1"/>
</dbReference>
<dbReference type="EMBL" id="JACHGB010000006">
    <property type="protein sequence ID" value="MBB5272991.1"/>
    <property type="molecule type" value="Genomic_DNA"/>
</dbReference>
<reference evidence="3 4" key="1">
    <citation type="submission" date="2020-08" db="EMBL/GenBank/DDBJ databases">
        <title>Genomic Encyclopedia of Type Strains, Phase IV (KMG-IV): sequencing the most valuable type-strain genomes for metagenomic binning, comparative biology and taxonomic classification.</title>
        <authorList>
            <person name="Goeker M."/>
        </authorList>
    </citation>
    <scope>NUCLEOTIDE SEQUENCE [LARGE SCALE GENOMIC DNA]</scope>
    <source>
        <strain evidence="3 4">DSM 29781</strain>
    </source>
</reference>
<dbReference type="SMART" id="SM00530">
    <property type="entry name" value="HTH_XRE"/>
    <property type="match status" value="1"/>
</dbReference>
<feature type="region of interest" description="Disordered" evidence="1">
    <location>
        <begin position="71"/>
        <end position="94"/>
    </location>
</feature>
<comment type="caution">
    <text evidence="3">The sequence shown here is derived from an EMBL/GenBank/DDBJ whole genome shotgun (WGS) entry which is preliminary data.</text>
</comment>
<evidence type="ECO:0000313" key="4">
    <source>
        <dbReference type="Proteomes" id="UP000532440"/>
    </source>
</evidence>
<gene>
    <name evidence="3" type="ORF">HNQ70_003019</name>
</gene>
<protein>
    <submittedName>
        <fullName evidence="3">HTH-type transcriptional regulator/antitoxin HipB</fullName>
    </submittedName>
</protein>
<evidence type="ECO:0000313" key="3">
    <source>
        <dbReference type="EMBL" id="MBB5272991.1"/>
    </source>
</evidence>
<keyword evidence="4" id="KW-1185">Reference proteome</keyword>
<dbReference type="SUPFAM" id="SSF47413">
    <property type="entry name" value="lambda repressor-like DNA-binding domains"/>
    <property type="match status" value="1"/>
</dbReference>
<accession>A0A7W8HK86</accession>
<dbReference type="GO" id="GO:0003677">
    <property type="term" value="F:DNA binding"/>
    <property type="evidence" value="ECO:0007669"/>
    <property type="project" value="InterPro"/>
</dbReference>
<dbReference type="CDD" id="cd00093">
    <property type="entry name" value="HTH_XRE"/>
    <property type="match status" value="1"/>
</dbReference>
<evidence type="ECO:0000259" key="2">
    <source>
        <dbReference type="PROSITE" id="PS50943"/>
    </source>
</evidence>
<dbReference type="Proteomes" id="UP000532440">
    <property type="component" value="Unassembled WGS sequence"/>
</dbReference>
<dbReference type="InterPro" id="IPR001387">
    <property type="entry name" value="Cro/C1-type_HTH"/>
</dbReference>
<organism evidence="3 4">
    <name type="scientific">Quisquiliibacterium transsilvanicum</name>
    <dbReference type="NCBI Taxonomy" id="1549638"/>
    <lineage>
        <taxon>Bacteria</taxon>
        <taxon>Pseudomonadati</taxon>
        <taxon>Pseudomonadota</taxon>
        <taxon>Betaproteobacteria</taxon>
        <taxon>Burkholderiales</taxon>
        <taxon>Burkholderiaceae</taxon>
        <taxon>Quisquiliibacterium</taxon>
    </lineage>
</organism>
<sequence>MTRFTVRTADQLPPLLQAFRKDAGLTQSEVALRLGVSQQTYSAMERNADKVGTARLLKLLNILGAELILGKPSPAPAPARPGTSTLPGTDRSIW</sequence>
<name>A0A7W8HK86_9BURK</name>
<proteinExistence type="predicted"/>
<dbReference type="RefSeq" id="WP_183969155.1">
    <property type="nucleotide sequence ID" value="NZ_BAABEW010000007.1"/>
</dbReference>
<feature type="domain" description="HTH cro/C1-type" evidence="2">
    <location>
        <begin position="16"/>
        <end position="67"/>
    </location>
</feature>
<dbReference type="Gene3D" id="1.10.260.40">
    <property type="entry name" value="lambda repressor-like DNA-binding domains"/>
    <property type="match status" value="1"/>
</dbReference>
<dbReference type="PROSITE" id="PS50943">
    <property type="entry name" value="HTH_CROC1"/>
    <property type="match status" value="1"/>
</dbReference>